<evidence type="ECO:0000256" key="11">
    <source>
        <dbReference type="HAMAP-Rule" id="MF_00024"/>
    </source>
</evidence>
<feature type="transmembrane region" description="Helical" evidence="11">
    <location>
        <begin position="12"/>
        <end position="28"/>
    </location>
</feature>
<keyword evidence="7 11" id="KW-0169">Cobalamin biosynthesis</keyword>
<dbReference type="InterPro" id="IPR004485">
    <property type="entry name" value="Cobalamin_biosynth_CobD/CbiB"/>
</dbReference>
<dbReference type="Proteomes" id="UP001060771">
    <property type="component" value="Chromosome"/>
</dbReference>
<sequence>MTMGSAEVLIQYYAAILLTSVLIDLVFGEPKGILMNIHPVILCGRISYKLFRPYGRFYGIFLWFISVIPIMIAFYLIPRLLIMVNTIIGIVIYAYFLKLTFSIKLMRNYAREILRKVELGNLNDARALTQEIVRRNVWELDYQHLVSAVIESLAESFVDGFLSPLFYFALFGLPGALLQRLSNTMDSMVGYKGWPYERVGWFSAKMDTIVNYVPARLSSVIIMTASAIIGLDWKDSMKTAILEHNRVRSTNSGWPMASFAGALNIILEKVGVYRVNNNAQSPSATSLWLAIKLFDASIIISLAIILITLTIRVLLVSLFI</sequence>
<evidence type="ECO:0000256" key="1">
    <source>
        <dbReference type="ARBA" id="ARBA00003384"/>
    </source>
</evidence>
<dbReference type="Pfam" id="PF03186">
    <property type="entry name" value="CobD_Cbib"/>
    <property type="match status" value="1"/>
</dbReference>
<evidence type="ECO:0000313" key="13">
    <source>
        <dbReference type="Proteomes" id="UP001060771"/>
    </source>
</evidence>
<keyword evidence="10 11" id="KW-0472">Membrane</keyword>
<dbReference type="NCBIfam" id="NF002281">
    <property type="entry name" value="PRK01209.2-5"/>
    <property type="match status" value="1"/>
</dbReference>
<dbReference type="HAMAP" id="MF_00024">
    <property type="entry name" value="CobD_CbiB"/>
    <property type="match status" value="1"/>
</dbReference>
<keyword evidence="9 11" id="KW-1133">Transmembrane helix</keyword>
<gene>
    <name evidence="11" type="primary">cobD</name>
    <name evidence="12" type="ORF">Vsou_10390</name>
</gene>
<evidence type="ECO:0000256" key="9">
    <source>
        <dbReference type="ARBA" id="ARBA00022989"/>
    </source>
</evidence>
<comment type="function">
    <text evidence="1 11">Converts cobyric acid to cobinamide by the addition of aminopropanol on the F carboxylic group.</text>
</comment>
<evidence type="ECO:0000256" key="4">
    <source>
        <dbReference type="ARBA" id="ARBA00006263"/>
    </source>
</evidence>
<evidence type="ECO:0000256" key="7">
    <source>
        <dbReference type="ARBA" id="ARBA00022573"/>
    </source>
</evidence>
<dbReference type="PANTHER" id="PTHR34308">
    <property type="entry name" value="COBALAMIN BIOSYNTHESIS PROTEIN CBIB"/>
    <property type="match status" value="1"/>
</dbReference>
<comment type="subcellular location">
    <subcellularLocation>
        <location evidence="2 11">Cell membrane</location>
        <topology evidence="2 11">Multi-pass membrane protein</topology>
    </subcellularLocation>
</comment>
<feature type="transmembrane region" description="Helical" evidence="11">
    <location>
        <begin position="293"/>
        <end position="315"/>
    </location>
</feature>
<evidence type="ECO:0000256" key="8">
    <source>
        <dbReference type="ARBA" id="ARBA00022692"/>
    </source>
</evidence>
<feature type="transmembrane region" description="Helical" evidence="11">
    <location>
        <begin position="57"/>
        <end position="76"/>
    </location>
</feature>
<dbReference type="PANTHER" id="PTHR34308:SF1">
    <property type="entry name" value="COBALAMIN BIOSYNTHESIS PROTEIN CBIB"/>
    <property type="match status" value="1"/>
</dbReference>
<comment type="pathway">
    <text evidence="3 11">Cofactor biosynthesis; adenosylcobalamin biosynthesis.</text>
</comment>
<proteinExistence type="inferred from homology"/>
<feature type="transmembrane region" description="Helical" evidence="11">
    <location>
        <begin position="82"/>
        <end position="101"/>
    </location>
</feature>
<evidence type="ECO:0000256" key="6">
    <source>
        <dbReference type="ARBA" id="ARBA00022475"/>
    </source>
</evidence>
<comment type="similarity">
    <text evidence="4 11">Belongs to the CobD/CbiB family.</text>
</comment>
<reference evidence="13" key="1">
    <citation type="submission" date="2022-09" db="EMBL/GenBank/DDBJ databases">
        <title>Complete genome sequence of Vulcanisaeta souniana.</title>
        <authorList>
            <person name="Kato S."/>
            <person name="Itoh T."/>
            <person name="Ohkuma M."/>
        </authorList>
    </citation>
    <scope>NUCLEOTIDE SEQUENCE [LARGE SCALE GENOMIC DNA]</scope>
    <source>
        <strain evidence="13">JCM 11219</strain>
    </source>
</reference>
<keyword evidence="13" id="KW-1185">Reference proteome</keyword>
<evidence type="ECO:0000313" key="12">
    <source>
        <dbReference type="EMBL" id="BDR91946.1"/>
    </source>
</evidence>
<feature type="transmembrane region" description="Helical" evidence="11">
    <location>
        <begin position="213"/>
        <end position="233"/>
    </location>
</feature>
<name>A0ABM8BLV9_9CREN</name>
<organism evidence="12 13">
    <name type="scientific">Vulcanisaeta souniana JCM 11219</name>
    <dbReference type="NCBI Taxonomy" id="1293586"/>
    <lineage>
        <taxon>Archaea</taxon>
        <taxon>Thermoproteota</taxon>
        <taxon>Thermoprotei</taxon>
        <taxon>Thermoproteales</taxon>
        <taxon>Thermoproteaceae</taxon>
        <taxon>Vulcanisaeta</taxon>
    </lineage>
</organism>
<accession>A0ABM8BLV9</accession>
<keyword evidence="8 11" id="KW-0812">Transmembrane</keyword>
<keyword evidence="6 11" id="KW-1003">Cell membrane</keyword>
<evidence type="ECO:0000256" key="5">
    <source>
        <dbReference type="ARBA" id="ARBA00016185"/>
    </source>
</evidence>
<evidence type="ECO:0000256" key="2">
    <source>
        <dbReference type="ARBA" id="ARBA00004651"/>
    </source>
</evidence>
<evidence type="ECO:0000256" key="10">
    <source>
        <dbReference type="ARBA" id="ARBA00023136"/>
    </source>
</evidence>
<dbReference type="NCBIfam" id="TIGR00380">
    <property type="entry name" value="cobal_cbiB"/>
    <property type="match status" value="1"/>
</dbReference>
<evidence type="ECO:0000256" key="3">
    <source>
        <dbReference type="ARBA" id="ARBA00004953"/>
    </source>
</evidence>
<dbReference type="EMBL" id="AP026830">
    <property type="protein sequence ID" value="BDR91946.1"/>
    <property type="molecule type" value="Genomic_DNA"/>
</dbReference>
<protein>
    <recommendedName>
        <fullName evidence="5 11">Probable cobalamin biosynthesis protein CobD</fullName>
    </recommendedName>
</protein>